<gene>
    <name evidence="2" type="ORF">CLV67_14284</name>
</gene>
<dbReference type="InterPro" id="IPR001387">
    <property type="entry name" value="Cro/C1-type_HTH"/>
</dbReference>
<dbReference type="CDD" id="cd00093">
    <property type="entry name" value="HTH_XRE"/>
    <property type="match status" value="1"/>
</dbReference>
<comment type="caution">
    <text evidence="2">The sequence shown here is derived from an EMBL/GenBank/DDBJ whole genome shotgun (WGS) entry which is preliminary data.</text>
</comment>
<protein>
    <submittedName>
        <fullName evidence="2">Cro/C1-type helix-turn-helix DNA-binding protein</fullName>
    </submittedName>
</protein>
<keyword evidence="3" id="KW-1185">Reference proteome</keyword>
<sequence length="59" mass="6334">MSQREFARKLGIDPALVSKRLAVAPGRSWTIDELDSIAVVLDVPVDQLLASPAFRATAA</sequence>
<feature type="domain" description="HTH cro/C1-type" evidence="1">
    <location>
        <begin position="1"/>
        <end position="48"/>
    </location>
</feature>
<dbReference type="Proteomes" id="UP000239415">
    <property type="component" value="Unassembled WGS sequence"/>
</dbReference>
<dbReference type="Gene3D" id="1.10.260.40">
    <property type="entry name" value="lambda repressor-like DNA-binding domains"/>
    <property type="match status" value="1"/>
</dbReference>
<reference evidence="2 3" key="1">
    <citation type="submission" date="2018-03" db="EMBL/GenBank/DDBJ databases">
        <title>Genomic Encyclopedia of Archaeal and Bacterial Type Strains, Phase II (KMG-II): from individual species to whole genera.</title>
        <authorList>
            <person name="Goeker M."/>
        </authorList>
    </citation>
    <scope>NUCLEOTIDE SEQUENCE [LARGE SCALE GENOMIC DNA]</scope>
    <source>
        <strain evidence="2 3">DSM 43146</strain>
    </source>
</reference>
<dbReference type="GO" id="GO:0003677">
    <property type="term" value="F:DNA binding"/>
    <property type="evidence" value="ECO:0007669"/>
    <property type="project" value="UniProtKB-KW"/>
</dbReference>
<dbReference type="EMBL" id="PVMZ01000042">
    <property type="protein sequence ID" value="PRX07409.1"/>
    <property type="molecule type" value="Genomic_DNA"/>
</dbReference>
<evidence type="ECO:0000313" key="3">
    <source>
        <dbReference type="Proteomes" id="UP000239415"/>
    </source>
</evidence>
<dbReference type="AlphaFoldDB" id="A0A2T0JIX4"/>
<accession>A0A2T0JIX4</accession>
<dbReference type="InterPro" id="IPR010982">
    <property type="entry name" value="Lambda_DNA-bd_dom_sf"/>
</dbReference>
<dbReference type="PROSITE" id="PS50943">
    <property type="entry name" value="HTH_CROC1"/>
    <property type="match status" value="1"/>
</dbReference>
<proteinExistence type="predicted"/>
<organism evidence="2 3">
    <name type="scientific">Actinoplanes italicus</name>
    <dbReference type="NCBI Taxonomy" id="113567"/>
    <lineage>
        <taxon>Bacteria</taxon>
        <taxon>Bacillati</taxon>
        <taxon>Actinomycetota</taxon>
        <taxon>Actinomycetes</taxon>
        <taxon>Micromonosporales</taxon>
        <taxon>Micromonosporaceae</taxon>
        <taxon>Actinoplanes</taxon>
    </lineage>
</organism>
<dbReference type="SUPFAM" id="SSF47413">
    <property type="entry name" value="lambda repressor-like DNA-binding domains"/>
    <property type="match status" value="1"/>
</dbReference>
<evidence type="ECO:0000313" key="2">
    <source>
        <dbReference type="EMBL" id="PRX07409.1"/>
    </source>
</evidence>
<evidence type="ECO:0000259" key="1">
    <source>
        <dbReference type="PROSITE" id="PS50943"/>
    </source>
</evidence>
<name>A0A2T0JIX4_9ACTN</name>
<keyword evidence="2" id="KW-0238">DNA-binding</keyword>